<dbReference type="CDD" id="cd17470">
    <property type="entry name" value="T3SS_Flik_C"/>
    <property type="match status" value="1"/>
</dbReference>
<dbReference type="InterPro" id="IPR021136">
    <property type="entry name" value="Flagellar_hook_control-like_C"/>
</dbReference>
<dbReference type="GO" id="GO:0009424">
    <property type="term" value="C:bacterial-type flagellum hook"/>
    <property type="evidence" value="ECO:0007669"/>
    <property type="project" value="InterPro"/>
</dbReference>
<organism evidence="6 7">
    <name type="scientific">Paenibacillus lentus</name>
    <dbReference type="NCBI Taxonomy" id="1338368"/>
    <lineage>
        <taxon>Bacteria</taxon>
        <taxon>Bacillati</taxon>
        <taxon>Bacillota</taxon>
        <taxon>Bacilli</taxon>
        <taxon>Bacillales</taxon>
        <taxon>Paenibacillaceae</taxon>
        <taxon>Paenibacillus</taxon>
    </lineage>
</organism>
<dbReference type="KEGG" id="plen:EIM92_17835"/>
<keyword evidence="7" id="KW-1185">Reference proteome</keyword>
<evidence type="ECO:0000256" key="2">
    <source>
        <dbReference type="ARBA" id="ARBA00009149"/>
    </source>
</evidence>
<dbReference type="PRINTS" id="PR01007">
    <property type="entry name" value="FLGHOOKFLIK"/>
</dbReference>
<evidence type="ECO:0000313" key="7">
    <source>
        <dbReference type="Proteomes" id="UP000273145"/>
    </source>
</evidence>
<feature type="region of interest" description="Disordered" evidence="4">
    <location>
        <begin position="404"/>
        <end position="433"/>
    </location>
</feature>
<keyword evidence="6" id="KW-0966">Cell projection</keyword>
<evidence type="ECO:0000256" key="3">
    <source>
        <dbReference type="ARBA" id="ARBA00022795"/>
    </source>
</evidence>
<feature type="compositionally biased region" description="Low complexity" evidence="4">
    <location>
        <begin position="414"/>
        <end position="423"/>
    </location>
</feature>
<dbReference type="InterPro" id="IPR001635">
    <property type="entry name" value="Flag_hook_Flik"/>
</dbReference>
<dbReference type="AlphaFoldDB" id="A0A3Q8SCY3"/>
<gene>
    <name evidence="6" type="ORF">EIM92_17835</name>
</gene>
<dbReference type="PANTHER" id="PTHR37533:SF2">
    <property type="entry name" value="FLAGELLAR HOOK-LENGTH CONTROL PROTEIN"/>
    <property type="match status" value="1"/>
</dbReference>
<evidence type="ECO:0000313" key="6">
    <source>
        <dbReference type="EMBL" id="AZK47792.1"/>
    </source>
</evidence>
<dbReference type="Gene3D" id="3.30.750.140">
    <property type="match status" value="1"/>
</dbReference>
<dbReference type="OrthoDB" id="2380967at2"/>
<accession>A0A3Q8SCY3</accession>
<comment type="similarity">
    <text evidence="2">Belongs to the FliK family.</text>
</comment>
<feature type="domain" description="Flagellar hook-length control protein-like C-terminal" evidence="5">
    <location>
        <begin position="332"/>
        <end position="403"/>
    </location>
</feature>
<protein>
    <submittedName>
        <fullName evidence="6">Flagellar hook-length control protein FliK</fullName>
    </submittedName>
</protein>
<keyword evidence="6" id="KW-0282">Flagellum</keyword>
<reference evidence="6 7" key="1">
    <citation type="submission" date="2018-11" db="EMBL/GenBank/DDBJ databases">
        <title>Genome sequencing of Paenibacillus lentus DSM25539(T).</title>
        <authorList>
            <person name="Kook J.-K."/>
            <person name="Park S.-N."/>
            <person name="Lim Y.K."/>
        </authorList>
    </citation>
    <scope>NUCLEOTIDE SEQUENCE [LARGE SCALE GENOMIC DNA]</scope>
    <source>
        <strain evidence="6 7">DSM 25539</strain>
    </source>
</reference>
<dbReference type="Proteomes" id="UP000273145">
    <property type="component" value="Chromosome"/>
</dbReference>
<dbReference type="RefSeq" id="WP_125083943.1">
    <property type="nucleotide sequence ID" value="NZ_CP034248.1"/>
</dbReference>
<name>A0A3Q8SCY3_9BACL</name>
<comment type="function">
    <text evidence="1">Controls the length of the flagellar hook.</text>
</comment>
<dbReference type="Pfam" id="PF02120">
    <property type="entry name" value="Flg_hook"/>
    <property type="match status" value="1"/>
</dbReference>
<keyword evidence="6" id="KW-0969">Cilium</keyword>
<evidence type="ECO:0000256" key="4">
    <source>
        <dbReference type="SAM" id="MobiDB-lite"/>
    </source>
</evidence>
<evidence type="ECO:0000256" key="1">
    <source>
        <dbReference type="ARBA" id="ARBA00003944"/>
    </source>
</evidence>
<dbReference type="InterPro" id="IPR052563">
    <property type="entry name" value="FliK"/>
</dbReference>
<sequence length="467" mass="50284">MSQIITNLSLGNPANGILLNASGRGEAVQVSGKTFDQTLVAMLLGNGSSTEGANSLQSLAMLGLTNSSEQETNDEELQNLNPVIENLLGQLNELDQALEDNPSLMLVLQNWLVGVQMIMQPQSGEVAIENGAETIELPALAQHPETMRFAIQDTLVQLMRTSEQTPLAPQSGLLLQVLQQVLGSPQANSQPTDQAAGGNLANNSWTSALEKNIQVIMNGSSNQTTGNGAQQQAHTPAFQIAMANNAGQNSAQASPLNNTVAVDYSAGVESADHTDNGLHTGTVMTAGQLAMREAANSPLKPLTSAAPAVPVEQFGKEISGFLVNKFEIVKLQGMSQARISLYPEHLGQVDVKITMQNGQLIAQFVTEHAFARESLEGQMAQLRSALQAQGLQVSKLEVTQNSSLSSHMYQDGRQQSSDSHQQQNNKRREVREDDVLALGDLNEEWNEWISEVRAREEHYGSSFVARV</sequence>
<keyword evidence="3" id="KW-1005">Bacterial flagellum biogenesis</keyword>
<dbReference type="InterPro" id="IPR038610">
    <property type="entry name" value="FliK-like_C_sf"/>
</dbReference>
<proteinExistence type="inferred from homology"/>
<dbReference type="EMBL" id="CP034248">
    <property type="protein sequence ID" value="AZK47792.1"/>
    <property type="molecule type" value="Genomic_DNA"/>
</dbReference>
<evidence type="ECO:0000259" key="5">
    <source>
        <dbReference type="Pfam" id="PF02120"/>
    </source>
</evidence>
<dbReference type="PANTHER" id="PTHR37533">
    <property type="entry name" value="FLAGELLAR HOOK-LENGTH CONTROL PROTEIN"/>
    <property type="match status" value="1"/>
</dbReference>
<dbReference type="GO" id="GO:0044780">
    <property type="term" value="P:bacterial-type flagellum assembly"/>
    <property type="evidence" value="ECO:0007669"/>
    <property type="project" value="InterPro"/>
</dbReference>